<dbReference type="Proteomes" id="UP000494105">
    <property type="component" value="Unassembled WGS sequence"/>
</dbReference>
<dbReference type="PANTHER" id="PTHR16943">
    <property type="entry name" value="2-METHYLCITRATE DEHYDRATASE-RELATED"/>
    <property type="match status" value="1"/>
</dbReference>
<dbReference type="InterPro" id="IPR005656">
    <property type="entry name" value="MmgE_PrpD"/>
</dbReference>
<dbReference type="InterPro" id="IPR042183">
    <property type="entry name" value="MmgE/PrpD_sf_1"/>
</dbReference>
<dbReference type="Gene3D" id="1.10.4100.10">
    <property type="entry name" value="2-methylcitrate dehydratase PrpD"/>
    <property type="match status" value="1"/>
</dbReference>
<evidence type="ECO:0000313" key="4">
    <source>
        <dbReference type="EMBL" id="CAB3868266.1"/>
    </source>
</evidence>
<dbReference type="InterPro" id="IPR042188">
    <property type="entry name" value="MmgE/PrpD_sf_2"/>
</dbReference>
<gene>
    <name evidence="4" type="ORF">LMG1861_02626</name>
</gene>
<dbReference type="PANTHER" id="PTHR16943:SF8">
    <property type="entry name" value="2-METHYLCITRATE DEHYDRATASE"/>
    <property type="match status" value="1"/>
</dbReference>
<reference evidence="4 5" key="1">
    <citation type="submission" date="2020-04" db="EMBL/GenBank/DDBJ databases">
        <authorList>
            <person name="De Canck E."/>
        </authorList>
    </citation>
    <scope>NUCLEOTIDE SEQUENCE [LARGE SCALE GENOMIC DNA]</scope>
    <source>
        <strain evidence="4 5">LMG 1861</strain>
    </source>
</reference>
<dbReference type="InterPro" id="IPR045337">
    <property type="entry name" value="MmgE_PrpD_C"/>
</dbReference>
<evidence type="ECO:0000256" key="1">
    <source>
        <dbReference type="ARBA" id="ARBA00006174"/>
    </source>
</evidence>
<organism evidence="4 5">
    <name type="scientific">Achromobacter piechaudii</name>
    <dbReference type="NCBI Taxonomy" id="72556"/>
    <lineage>
        <taxon>Bacteria</taxon>
        <taxon>Pseudomonadati</taxon>
        <taxon>Pseudomonadota</taxon>
        <taxon>Betaproteobacteria</taxon>
        <taxon>Burkholderiales</taxon>
        <taxon>Alcaligenaceae</taxon>
        <taxon>Achromobacter</taxon>
    </lineage>
</organism>
<dbReference type="Pfam" id="PF03972">
    <property type="entry name" value="MmgE_PrpD_N"/>
    <property type="match status" value="1"/>
</dbReference>
<evidence type="ECO:0000313" key="5">
    <source>
        <dbReference type="Proteomes" id="UP000494105"/>
    </source>
</evidence>
<proteinExistence type="inferred from homology"/>
<evidence type="ECO:0008006" key="6">
    <source>
        <dbReference type="Google" id="ProtNLM"/>
    </source>
</evidence>
<sequence>MTTRLLAEHVTTLDFERVPRPTRETAKRLLLDGIGCLIAGTRGQPAAAASAYAARLQANKASQSTMLITDELVSVRDAAFVNGVTLYSIGVNDIHKNSCSHPGACVIPALLATAEWLHCPGREMIAAMIGSYDVIGRLGRATMPSHRARGFHATGTYGTFGAAAAAGRLLGLDAEAMASAFGVAGSQAAGLVSFQTDGALTMIFHAGRSAQNGVEACLVAEAGIDGPRTVMEDPRGGFIYATSDEPDPLALSRALGVTFDVDDTSFRPFYGCTYTIAASSAAAQIVRRSDDRKAEDIAQVKVRCHSHVQSEVDDVDPRTLLAARLSMQFNIALVLTRGEVVVGDVTDRDLWDPDIRNLLPAVVFELDDSLTHWASEVFVQFKDGAIESALVCSPKGDPANSMNWDDTIHKFRQLLAPVARESRLEEVIRLVRDIEAANGPELMEAVRLAAHDKEARIA</sequence>
<dbReference type="Gene3D" id="3.30.1330.120">
    <property type="entry name" value="2-methylcitrate dehydratase PrpD"/>
    <property type="match status" value="1"/>
</dbReference>
<protein>
    <recommendedName>
        <fullName evidence="6">2-methylcitrate dehydratase</fullName>
    </recommendedName>
</protein>
<dbReference type="InterPro" id="IPR045336">
    <property type="entry name" value="MmgE_PrpD_N"/>
</dbReference>
<dbReference type="EMBL" id="CADILD010000002">
    <property type="protein sequence ID" value="CAB3868266.1"/>
    <property type="molecule type" value="Genomic_DNA"/>
</dbReference>
<name>A0A6S7D609_9BURK</name>
<dbReference type="GO" id="GO:0016829">
    <property type="term" value="F:lyase activity"/>
    <property type="evidence" value="ECO:0007669"/>
    <property type="project" value="InterPro"/>
</dbReference>
<evidence type="ECO:0000259" key="3">
    <source>
        <dbReference type="Pfam" id="PF19305"/>
    </source>
</evidence>
<dbReference type="SUPFAM" id="SSF103378">
    <property type="entry name" value="2-methylcitrate dehydratase PrpD"/>
    <property type="match status" value="1"/>
</dbReference>
<evidence type="ECO:0000259" key="2">
    <source>
        <dbReference type="Pfam" id="PF03972"/>
    </source>
</evidence>
<dbReference type="AlphaFoldDB" id="A0A6S7D609"/>
<dbReference type="InterPro" id="IPR036148">
    <property type="entry name" value="MmgE/PrpD_sf"/>
</dbReference>
<feature type="domain" description="MmgE/PrpD N-terminal" evidence="2">
    <location>
        <begin position="6"/>
        <end position="246"/>
    </location>
</feature>
<comment type="similarity">
    <text evidence="1">Belongs to the PrpD family.</text>
</comment>
<feature type="domain" description="MmgE/PrpD C-terminal" evidence="3">
    <location>
        <begin position="272"/>
        <end position="431"/>
    </location>
</feature>
<accession>A0A6S7D609</accession>
<dbReference type="Pfam" id="PF19305">
    <property type="entry name" value="MmgE_PrpD_C"/>
    <property type="match status" value="1"/>
</dbReference>